<dbReference type="GO" id="GO:0005829">
    <property type="term" value="C:cytosol"/>
    <property type="evidence" value="ECO:0007669"/>
    <property type="project" value="TreeGrafter"/>
</dbReference>
<dbReference type="PIRSF" id="PIRSF000530">
    <property type="entry name" value="Galactokinase"/>
    <property type="match status" value="1"/>
</dbReference>
<dbReference type="InterPro" id="IPR014721">
    <property type="entry name" value="Ribsml_uS5_D2-typ_fold_subgr"/>
</dbReference>
<gene>
    <name evidence="14" type="ORF">CBI38_23955</name>
</gene>
<dbReference type="SUPFAM" id="SSF54211">
    <property type="entry name" value="Ribosomal protein S5 domain 2-like"/>
    <property type="match status" value="1"/>
</dbReference>
<dbReference type="Pfam" id="PF08544">
    <property type="entry name" value="GHMP_kinases_C"/>
    <property type="match status" value="1"/>
</dbReference>
<dbReference type="InterPro" id="IPR006203">
    <property type="entry name" value="GHMP_knse_ATP-bd_CS"/>
</dbReference>
<keyword evidence="2" id="KW-0808">Transferase</keyword>
<evidence type="ECO:0000256" key="7">
    <source>
        <dbReference type="ARBA" id="ARBA00022842"/>
    </source>
</evidence>
<dbReference type="Pfam" id="PF10509">
    <property type="entry name" value="GalKase_gal_bdg"/>
    <property type="match status" value="1"/>
</dbReference>
<dbReference type="GO" id="GO:0005524">
    <property type="term" value="F:ATP binding"/>
    <property type="evidence" value="ECO:0007669"/>
    <property type="project" value="UniProtKB-UniRule"/>
</dbReference>
<comment type="similarity">
    <text evidence="1">Belongs to the GHMP kinase family. GalK subfamily.</text>
</comment>
<dbReference type="AlphaFoldDB" id="A0A2S2BZX8"/>
<keyword evidence="6" id="KW-0067">ATP-binding</keyword>
<dbReference type="PRINTS" id="PR00473">
    <property type="entry name" value="GALCTOKINASE"/>
</dbReference>
<evidence type="ECO:0000256" key="6">
    <source>
        <dbReference type="ARBA" id="ARBA00022840"/>
    </source>
</evidence>
<dbReference type="GO" id="GO:0004335">
    <property type="term" value="F:galactokinase activity"/>
    <property type="evidence" value="ECO:0007669"/>
    <property type="project" value="UniProtKB-UniRule"/>
</dbReference>
<dbReference type="KEGG" id="roz:CBI38_23955"/>
<dbReference type="Gene3D" id="3.30.230.10">
    <property type="match status" value="1"/>
</dbReference>
<organism evidence="14 15">
    <name type="scientific">Rhodococcus oxybenzonivorans</name>
    <dbReference type="NCBI Taxonomy" id="1990687"/>
    <lineage>
        <taxon>Bacteria</taxon>
        <taxon>Bacillati</taxon>
        <taxon>Actinomycetota</taxon>
        <taxon>Actinomycetes</taxon>
        <taxon>Mycobacteriales</taxon>
        <taxon>Nocardiaceae</taxon>
        <taxon>Rhodococcus</taxon>
    </lineage>
</organism>
<keyword evidence="8" id="KW-0299">Galactose metabolism</keyword>
<dbReference type="GO" id="GO:0046872">
    <property type="term" value="F:metal ion binding"/>
    <property type="evidence" value="ECO:0007669"/>
    <property type="project" value="UniProtKB-KW"/>
</dbReference>
<evidence type="ECO:0000259" key="12">
    <source>
        <dbReference type="Pfam" id="PF08544"/>
    </source>
</evidence>
<evidence type="ECO:0000313" key="14">
    <source>
        <dbReference type="EMBL" id="AWK74149.1"/>
    </source>
</evidence>
<feature type="domain" description="GHMP kinase C-terminal" evidence="12">
    <location>
        <begin position="297"/>
        <end position="368"/>
    </location>
</feature>
<dbReference type="OrthoDB" id="250531at2"/>
<dbReference type="InterPro" id="IPR006204">
    <property type="entry name" value="GHMP_kinase_N_dom"/>
</dbReference>
<keyword evidence="15" id="KW-1185">Reference proteome</keyword>
<dbReference type="PROSITE" id="PS00627">
    <property type="entry name" value="GHMP_KINASES_ATP"/>
    <property type="match status" value="1"/>
</dbReference>
<dbReference type="InterPro" id="IPR019539">
    <property type="entry name" value="GalKase_N"/>
</dbReference>
<dbReference type="InterPro" id="IPR013750">
    <property type="entry name" value="GHMP_kinase_C_dom"/>
</dbReference>
<evidence type="ECO:0000256" key="10">
    <source>
        <dbReference type="NCBIfam" id="TIGR00131"/>
    </source>
</evidence>
<dbReference type="Proteomes" id="UP000245711">
    <property type="component" value="Chromosome"/>
</dbReference>
<dbReference type="SUPFAM" id="SSF55060">
    <property type="entry name" value="GHMP Kinase, C-terminal domain"/>
    <property type="match status" value="1"/>
</dbReference>
<feature type="domain" description="GHMP kinase N-terminal" evidence="11">
    <location>
        <begin position="105"/>
        <end position="195"/>
    </location>
</feature>
<keyword evidence="5 14" id="KW-0418">Kinase</keyword>
<evidence type="ECO:0000256" key="2">
    <source>
        <dbReference type="ARBA" id="ARBA00022679"/>
    </source>
</evidence>
<evidence type="ECO:0000256" key="4">
    <source>
        <dbReference type="ARBA" id="ARBA00022741"/>
    </source>
</evidence>
<keyword evidence="4" id="KW-0547">Nucleotide-binding</keyword>
<keyword evidence="9" id="KW-0119">Carbohydrate metabolism</keyword>
<dbReference type="InterPro" id="IPR036554">
    <property type="entry name" value="GHMP_kinase_C_sf"/>
</dbReference>
<dbReference type="Pfam" id="PF00288">
    <property type="entry name" value="GHMP_kinases_N"/>
    <property type="match status" value="1"/>
</dbReference>
<keyword evidence="7" id="KW-0460">Magnesium</keyword>
<dbReference type="RefSeq" id="WP_109332818.1">
    <property type="nucleotide sequence ID" value="NZ_CP021354.1"/>
</dbReference>
<reference evidence="14 15" key="1">
    <citation type="submission" date="2017-05" db="EMBL/GenBank/DDBJ databases">
        <title>Isolation of Rhodococcus sp. S2-17 biodegrading of BP-3.</title>
        <authorList>
            <person name="Lee Y."/>
            <person name="Kim K.H."/>
            <person name="Chun B.H."/>
            <person name="Jung H.S."/>
            <person name="Jeon C.O."/>
        </authorList>
    </citation>
    <scope>NUCLEOTIDE SEQUENCE [LARGE SCALE GENOMIC DNA]</scope>
    <source>
        <strain evidence="14 15">S2-17</strain>
    </source>
</reference>
<evidence type="ECO:0000256" key="8">
    <source>
        <dbReference type="ARBA" id="ARBA00023144"/>
    </source>
</evidence>
<dbReference type="PROSITE" id="PS00106">
    <property type="entry name" value="GALACTOKINASE"/>
    <property type="match status" value="1"/>
</dbReference>
<dbReference type="EMBL" id="CP021354">
    <property type="protein sequence ID" value="AWK74149.1"/>
    <property type="molecule type" value="Genomic_DNA"/>
</dbReference>
<name>A0A2S2BZX8_9NOCA</name>
<evidence type="ECO:0000256" key="1">
    <source>
        <dbReference type="ARBA" id="ARBA00006566"/>
    </source>
</evidence>
<dbReference type="EC" id="2.7.1.6" evidence="10"/>
<dbReference type="Gene3D" id="3.30.70.890">
    <property type="entry name" value="GHMP kinase, C-terminal domain"/>
    <property type="match status" value="1"/>
</dbReference>
<evidence type="ECO:0000256" key="5">
    <source>
        <dbReference type="ARBA" id="ARBA00022777"/>
    </source>
</evidence>
<evidence type="ECO:0000259" key="13">
    <source>
        <dbReference type="Pfam" id="PF10509"/>
    </source>
</evidence>
<dbReference type="InterPro" id="IPR020568">
    <property type="entry name" value="Ribosomal_Su5_D2-typ_SF"/>
</dbReference>
<accession>A0A2S2BZX8</accession>
<feature type="domain" description="Galactokinase N-terminal" evidence="13">
    <location>
        <begin position="22"/>
        <end position="68"/>
    </location>
</feature>
<dbReference type="InterPro" id="IPR000705">
    <property type="entry name" value="Galactokinase"/>
</dbReference>
<evidence type="ECO:0000313" key="15">
    <source>
        <dbReference type="Proteomes" id="UP000245711"/>
    </source>
</evidence>
<dbReference type="PANTHER" id="PTHR10457">
    <property type="entry name" value="MEVALONATE KINASE/GALACTOKINASE"/>
    <property type="match status" value="1"/>
</dbReference>
<dbReference type="InterPro" id="IPR019741">
    <property type="entry name" value="Galactokinase_CS"/>
</dbReference>
<dbReference type="FunFam" id="3.30.70.890:FF:000001">
    <property type="entry name" value="Galactokinase"/>
    <property type="match status" value="1"/>
</dbReference>
<keyword evidence="3" id="KW-0479">Metal-binding</keyword>
<sequence>MTAPSRVEPAHDLTVAAGAEALFRSTFGGAADCVWAAPGRVNLIGEHVDYAGGLVLPFALPYVTVVASRIRNDDLMRCVSTHTTDRWQGAVSEVAPGRPSGWAAYLAGVLWALRESGIAPAGTGFDVAVHSTVPVGSGLSSSAALECAFALAVADSLGLPTNTDGRRTLIDACIRAENEIVGAATGGMDQSVAMLARPGHALLLDCRSGDSRLVPLDFASAGAQLLVMDTNAPHKLADGQYGARRATIERACANLGVDTLRDIRDVDGALAALTVPQSVPRVRHVLAEIRRVVEVTELLAQNRIADIGDVLTRSHRSLRDDYEVSSVELDCAVEAALDAGAWGARMTGGGFGGSAIALVPVDRVEDVVAHVLHRAASASLPTPQFLSATPSSAARRL</sequence>
<evidence type="ECO:0000256" key="3">
    <source>
        <dbReference type="ARBA" id="ARBA00022723"/>
    </source>
</evidence>
<dbReference type="PRINTS" id="PR00959">
    <property type="entry name" value="MEVGALKINASE"/>
</dbReference>
<dbReference type="InterPro" id="IPR006206">
    <property type="entry name" value="Mevalonate/galactokinase"/>
</dbReference>
<protein>
    <recommendedName>
        <fullName evidence="10">Galactokinase</fullName>
        <ecNumber evidence="10">2.7.1.6</ecNumber>
    </recommendedName>
</protein>
<proteinExistence type="inferred from homology"/>
<dbReference type="GO" id="GO:0006012">
    <property type="term" value="P:galactose metabolic process"/>
    <property type="evidence" value="ECO:0007669"/>
    <property type="project" value="UniProtKB-UniRule"/>
</dbReference>
<evidence type="ECO:0000259" key="11">
    <source>
        <dbReference type="Pfam" id="PF00288"/>
    </source>
</evidence>
<dbReference type="NCBIfam" id="TIGR00131">
    <property type="entry name" value="gal_kin"/>
    <property type="match status" value="1"/>
</dbReference>
<evidence type="ECO:0000256" key="9">
    <source>
        <dbReference type="ARBA" id="ARBA00023277"/>
    </source>
</evidence>
<dbReference type="PANTHER" id="PTHR10457:SF7">
    <property type="entry name" value="GALACTOKINASE-RELATED"/>
    <property type="match status" value="1"/>
</dbReference>